<evidence type="ECO:0000313" key="2">
    <source>
        <dbReference type="EMBL" id="SBT35355.1"/>
    </source>
</evidence>
<reference evidence="4" key="2">
    <citation type="submission" date="2016-05" db="EMBL/GenBank/DDBJ databases">
        <authorList>
            <person name="Naeem Raeece"/>
        </authorList>
    </citation>
    <scope>NUCLEOTIDE SEQUENCE [LARGE SCALE GENOMIC DNA]</scope>
</reference>
<feature type="compositionally biased region" description="Basic and acidic residues" evidence="1">
    <location>
        <begin position="12"/>
        <end position="22"/>
    </location>
</feature>
<reference evidence="2" key="1">
    <citation type="submission" date="2016-05" db="EMBL/GenBank/DDBJ databases">
        <authorList>
            <person name="Lavstsen T."/>
            <person name="Jespersen J.S."/>
        </authorList>
    </citation>
    <scope>NUCLEOTIDE SEQUENCE [LARGE SCALE GENOMIC DNA]</scope>
</reference>
<gene>
    <name evidence="2" type="ORF">POVWA1_026950</name>
    <name evidence="3" type="ORF">POVWA2_026920</name>
</gene>
<dbReference type="Proteomes" id="UP000078550">
    <property type="component" value="Unassembled WGS sequence"/>
</dbReference>
<name>A0A1A8YV00_PLAOA</name>
<evidence type="ECO:0000313" key="4">
    <source>
        <dbReference type="Proteomes" id="UP000078550"/>
    </source>
</evidence>
<sequence length="73" mass="8375">MVVTQSAYMGKGKGEKAKKDSERQINARTALKNVRDGNEMHFCFSQFCAVSFSKWPKILYFEDHCTATPLYHP</sequence>
<accession>A0A1A8YV00</accession>
<dbReference type="Proteomes" id="UP000078555">
    <property type="component" value="Unassembled WGS sequence"/>
</dbReference>
<evidence type="ECO:0000313" key="3">
    <source>
        <dbReference type="EMBL" id="SBT35814.1"/>
    </source>
</evidence>
<organism evidence="2 5">
    <name type="scientific">Plasmodium ovale wallikeri</name>
    <dbReference type="NCBI Taxonomy" id="864142"/>
    <lineage>
        <taxon>Eukaryota</taxon>
        <taxon>Sar</taxon>
        <taxon>Alveolata</taxon>
        <taxon>Apicomplexa</taxon>
        <taxon>Aconoidasida</taxon>
        <taxon>Haemosporida</taxon>
        <taxon>Plasmodiidae</taxon>
        <taxon>Plasmodium</taxon>
        <taxon>Plasmodium (Plasmodium)</taxon>
    </lineage>
</organism>
<protein>
    <submittedName>
        <fullName evidence="2">Uncharacterized protein</fullName>
    </submittedName>
</protein>
<dbReference type="EMBL" id="FLRD01000082">
    <property type="protein sequence ID" value="SBT35355.1"/>
    <property type="molecule type" value="Genomic_DNA"/>
</dbReference>
<reference evidence="5" key="3">
    <citation type="submission" date="2016-05" db="EMBL/GenBank/DDBJ databases">
        <authorList>
            <person name="Naeem R."/>
        </authorList>
    </citation>
    <scope>NUCLEOTIDE SEQUENCE [LARGE SCALE GENOMIC DNA]</scope>
</reference>
<proteinExistence type="predicted"/>
<evidence type="ECO:0000256" key="1">
    <source>
        <dbReference type="SAM" id="MobiDB-lite"/>
    </source>
</evidence>
<feature type="region of interest" description="Disordered" evidence="1">
    <location>
        <begin position="1"/>
        <end position="22"/>
    </location>
</feature>
<evidence type="ECO:0000313" key="5">
    <source>
        <dbReference type="Proteomes" id="UP000078555"/>
    </source>
</evidence>
<keyword evidence="5" id="KW-1185">Reference proteome</keyword>
<dbReference type="AlphaFoldDB" id="A0A1A8YV00"/>
<dbReference type="EMBL" id="FLRE01000107">
    <property type="protein sequence ID" value="SBT35814.1"/>
    <property type="molecule type" value="Genomic_DNA"/>
</dbReference>